<dbReference type="EMBL" id="CP017258">
    <property type="protein sequence ID" value="AQW88210.1"/>
    <property type="molecule type" value="Genomic_DNA"/>
</dbReference>
<dbReference type="RefSeq" id="WP_078423735.1">
    <property type="nucleotide sequence ID" value="NZ_CP017018.1"/>
</dbReference>
<dbReference type="AlphaFoldDB" id="A0A1S6U931"/>
<keyword evidence="2" id="KW-1185">Reference proteome</keyword>
<accession>A0A1S6U931</accession>
<dbReference type="InterPro" id="IPR035393">
    <property type="entry name" value="DUF5416"/>
</dbReference>
<dbReference type="KEGG" id="cpin:CPIN18020_1374"/>
<sequence>MNNIAYYDKNFNDYSLIANNDYNLLILKSNNVCDIINSDIEKLVFKDCEKEISEFLDRYVEIFLFRDEVKLDDFKDRVYLLKLILKGYDENHDKLEFDMKSLNLKSPYRYSITDKSIDINVNVDNDFFSVKEFLYTIKYKFLNPCDKSVFLYINGDLVYDNQIKNIGRL</sequence>
<dbReference type="Pfam" id="PF17437">
    <property type="entry name" value="DUF5416"/>
    <property type="match status" value="1"/>
</dbReference>
<protein>
    <submittedName>
        <fullName evidence="1">Uncharacterized protein</fullName>
    </submittedName>
</protein>
<reference evidence="2" key="1">
    <citation type="submission" date="2016-09" db="EMBL/GenBank/DDBJ databases">
        <title>Comparative genomics of the Campylobacter concisus group.</title>
        <authorList>
            <person name="Miller W.G."/>
            <person name="Yee E."/>
            <person name="Chapman M.H."/>
            <person name="Huynh S."/>
            <person name="Bono J.L."/>
            <person name="On S.L.W."/>
            <person name="StLeger J."/>
            <person name="Foster G."/>
            <person name="Parker C.T."/>
        </authorList>
    </citation>
    <scope>NUCLEOTIDE SEQUENCE [LARGE SCALE GENOMIC DNA]</scope>
    <source>
        <strain evidence="2">RM18021</strain>
    </source>
</reference>
<dbReference type="GeneID" id="56567014"/>
<evidence type="ECO:0000313" key="1">
    <source>
        <dbReference type="EMBL" id="AQW88210.1"/>
    </source>
</evidence>
<evidence type="ECO:0000313" key="2">
    <source>
        <dbReference type="Proteomes" id="UP000190868"/>
    </source>
</evidence>
<proteinExistence type="predicted"/>
<name>A0A1S6U931_9BACT</name>
<dbReference type="Proteomes" id="UP000190868">
    <property type="component" value="Chromosome"/>
</dbReference>
<organism evidence="1 2">
    <name type="scientific">Campylobacter pinnipediorum subsp. caledonicus</name>
    <dbReference type="NCBI Taxonomy" id="1874362"/>
    <lineage>
        <taxon>Bacteria</taxon>
        <taxon>Pseudomonadati</taxon>
        <taxon>Campylobacterota</taxon>
        <taxon>Epsilonproteobacteria</taxon>
        <taxon>Campylobacterales</taxon>
        <taxon>Campylobacteraceae</taxon>
        <taxon>Campylobacter</taxon>
    </lineage>
</organism>
<gene>
    <name evidence="1" type="ORF">CPIN18021_1422</name>
</gene>